<dbReference type="Pfam" id="PF13463">
    <property type="entry name" value="HTH_27"/>
    <property type="match status" value="1"/>
</dbReference>
<evidence type="ECO:0000256" key="3">
    <source>
        <dbReference type="ARBA" id="ARBA00023163"/>
    </source>
</evidence>
<dbReference type="InterPro" id="IPR036390">
    <property type="entry name" value="WH_DNA-bd_sf"/>
</dbReference>
<keyword evidence="6" id="KW-1185">Reference proteome</keyword>
<dbReference type="EMBL" id="JAZGLY010000008">
    <property type="protein sequence ID" value="MEE6188148.1"/>
    <property type="molecule type" value="Genomic_DNA"/>
</dbReference>
<dbReference type="PROSITE" id="PS50995">
    <property type="entry name" value="HTH_MARR_2"/>
    <property type="match status" value="1"/>
</dbReference>
<dbReference type="SUPFAM" id="SSF46785">
    <property type="entry name" value="Winged helix' DNA-binding domain"/>
    <property type="match status" value="1"/>
</dbReference>
<feature type="domain" description="HTH marR-type" evidence="4">
    <location>
        <begin position="53"/>
        <end position="186"/>
    </location>
</feature>
<evidence type="ECO:0000256" key="2">
    <source>
        <dbReference type="ARBA" id="ARBA00023125"/>
    </source>
</evidence>
<proteinExistence type="predicted"/>
<keyword evidence="3" id="KW-0804">Transcription</keyword>
<keyword evidence="2 5" id="KW-0238">DNA-binding</keyword>
<dbReference type="GO" id="GO:0003677">
    <property type="term" value="F:DNA binding"/>
    <property type="evidence" value="ECO:0007669"/>
    <property type="project" value="UniProtKB-KW"/>
</dbReference>
<protein>
    <submittedName>
        <fullName evidence="5">Winged helix DNA-binding protein</fullName>
    </submittedName>
</protein>
<dbReference type="RefSeq" id="WP_330975550.1">
    <property type="nucleotide sequence ID" value="NZ_JAZGLY010000008.1"/>
</dbReference>
<dbReference type="InterPro" id="IPR000835">
    <property type="entry name" value="HTH_MarR-typ"/>
</dbReference>
<evidence type="ECO:0000313" key="5">
    <source>
        <dbReference type="EMBL" id="MEE6188148.1"/>
    </source>
</evidence>
<evidence type="ECO:0000256" key="1">
    <source>
        <dbReference type="ARBA" id="ARBA00023015"/>
    </source>
</evidence>
<accession>A0ABU7RJI3</accession>
<dbReference type="PANTHER" id="PTHR42756:SF1">
    <property type="entry name" value="TRANSCRIPTIONAL REPRESSOR OF EMRAB OPERON"/>
    <property type="match status" value="1"/>
</dbReference>
<dbReference type="InterPro" id="IPR036388">
    <property type="entry name" value="WH-like_DNA-bd_sf"/>
</dbReference>
<keyword evidence="1" id="KW-0805">Transcription regulation</keyword>
<name>A0ABU7RJI3_9BACT</name>
<dbReference type="PRINTS" id="PR00598">
    <property type="entry name" value="HTHMARR"/>
</dbReference>
<evidence type="ECO:0000259" key="4">
    <source>
        <dbReference type="PROSITE" id="PS50995"/>
    </source>
</evidence>
<sequence length="209" mass="24027">MEETVELVCRWAEFKKAHPNASIEDFCRYYIIEQRENTKQESLVGGVIPDSVSGLLVKLLARIARIHATYVSMVLEEEAVSRIEEVGILATLYQMGHPKKSEVIYSNLLDFSSGTDMIARLKTKGFVNESEDKEDKRSKRLSLTKEGKKVFLKVIQKIVRVANLLTYDMSEDDKKLCIQLLKHIDIKFSAVVHKHKGRKFDDVYREMTS</sequence>
<reference evidence="5 6" key="1">
    <citation type="submission" date="2024-01" db="EMBL/GenBank/DDBJ databases">
        <title>Niabella digestum sp. nov., isolated from waste digestion system.</title>
        <authorList>
            <person name="Zhang L."/>
        </authorList>
    </citation>
    <scope>NUCLEOTIDE SEQUENCE [LARGE SCALE GENOMIC DNA]</scope>
    <source>
        <strain evidence="5 6">A18</strain>
    </source>
</reference>
<organism evidence="5 6">
    <name type="scientific">Niabella digestorum</name>
    <dbReference type="NCBI Taxonomy" id="3117701"/>
    <lineage>
        <taxon>Bacteria</taxon>
        <taxon>Pseudomonadati</taxon>
        <taxon>Bacteroidota</taxon>
        <taxon>Chitinophagia</taxon>
        <taxon>Chitinophagales</taxon>
        <taxon>Chitinophagaceae</taxon>
        <taxon>Niabella</taxon>
    </lineage>
</organism>
<evidence type="ECO:0000313" key="6">
    <source>
        <dbReference type="Proteomes" id="UP001357452"/>
    </source>
</evidence>
<dbReference type="SMART" id="SM00347">
    <property type="entry name" value="HTH_MARR"/>
    <property type="match status" value="1"/>
</dbReference>
<gene>
    <name evidence="5" type="ORF">V2H41_12780</name>
</gene>
<dbReference type="Gene3D" id="1.10.10.10">
    <property type="entry name" value="Winged helix-like DNA-binding domain superfamily/Winged helix DNA-binding domain"/>
    <property type="match status" value="1"/>
</dbReference>
<comment type="caution">
    <text evidence="5">The sequence shown here is derived from an EMBL/GenBank/DDBJ whole genome shotgun (WGS) entry which is preliminary data.</text>
</comment>
<dbReference type="PANTHER" id="PTHR42756">
    <property type="entry name" value="TRANSCRIPTIONAL REGULATOR, MARR"/>
    <property type="match status" value="1"/>
</dbReference>
<dbReference type="Proteomes" id="UP001357452">
    <property type="component" value="Unassembled WGS sequence"/>
</dbReference>